<comment type="caution">
    <text evidence="1">The sequence shown here is derived from an EMBL/GenBank/DDBJ whole genome shotgun (WGS) entry which is preliminary data.</text>
</comment>
<name>A0AAV7T366_PLEWA</name>
<gene>
    <name evidence="1" type="ORF">NDU88_002359</name>
</gene>
<organism evidence="1 2">
    <name type="scientific">Pleurodeles waltl</name>
    <name type="common">Iberian ribbed newt</name>
    <dbReference type="NCBI Taxonomy" id="8319"/>
    <lineage>
        <taxon>Eukaryota</taxon>
        <taxon>Metazoa</taxon>
        <taxon>Chordata</taxon>
        <taxon>Craniata</taxon>
        <taxon>Vertebrata</taxon>
        <taxon>Euteleostomi</taxon>
        <taxon>Amphibia</taxon>
        <taxon>Batrachia</taxon>
        <taxon>Caudata</taxon>
        <taxon>Salamandroidea</taxon>
        <taxon>Salamandridae</taxon>
        <taxon>Pleurodelinae</taxon>
        <taxon>Pleurodeles</taxon>
    </lineage>
</organism>
<evidence type="ECO:0000313" key="1">
    <source>
        <dbReference type="EMBL" id="KAJ1170483.1"/>
    </source>
</evidence>
<proteinExistence type="predicted"/>
<evidence type="ECO:0000313" key="2">
    <source>
        <dbReference type="Proteomes" id="UP001066276"/>
    </source>
</evidence>
<reference evidence="1" key="1">
    <citation type="journal article" date="2022" name="bioRxiv">
        <title>Sequencing and chromosome-scale assembly of the giantPleurodeles waltlgenome.</title>
        <authorList>
            <person name="Brown T."/>
            <person name="Elewa A."/>
            <person name="Iarovenko S."/>
            <person name="Subramanian E."/>
            <person name="Araus A.J."/>
            <person name="Petzold A."/>
            <person name="Susuki M."/>
            <person name="Suzuki K.-i.T."/>
            <person name="Hayashi T."/>
            <person name="Toyoda A."/>
            <person name="Oliveira C."/>
            <person name="Osipova E."/>
            <person name="Leigh N.D."/>
            <person name="Simon A."/>
            <person name="Yun M.H."/>
        </authorList>
    </citation>
    <scope>NUCLEOTIDE SEQUENCE</scope>
    <source>
        <strain evidence="1">20211129_DDA</strain>
        <tissue evidence="1">Liver</tissue>
    </source>
</reference>
<protein>
    <submittedName>
        <fullName evidence="1">Uncharacterized protein</fullName>
    </submittedName>
</protein>
<sequence>MAEPRVAGRIDRGSERTAEQKCSNIKMVKWVGRYGGPANVPGHHQETGMVAWWESWFATSTQCPPAATQHLHAEPHSYREEQLGYSGLASRDLSGYTVHDYDEEILEEGEVQDEHGF</sequence>
<dbReference type="Proteomes" id="UP001066276">
    <property type="component" value="Chromosome 4_1"/>
</dbReference>
<accession>A0AAV7T366</accession>
<dbReference type="EMBL" id="JANPWB010000007">
    <property type="protein sequence ID" value="KAJ1170483.1"/>
    <property type="molecule type" value="Genomic_DNA"/>
</dbReference>
<keyword evidence="2" id="KW-1185">Reference proteome</keyword>
<dbReference type="AlphaFoldDB" id="A0AAV7T366"/>